<dbReference type="PROSITE" id="PS50263">
    <property type="entry name" value="CN_HYDROLASE"/>
    <property type="match status" value="1"/>
</dbReference>
<evidence type="ECO:0000256" key="1">
    <source>
        <dbReference type="ARBA" id="ARBA00022801"/>
    </source>
</evidence>
<dbReference type="PANTHER" id="PTHR43674:SF2">
    <property type="entry name" value="BETA-UREIDOPROPIONASE"/>
    <property type="match status" value="1"/>
</dbReference>
<sequence length="318" mass="35607">MRDIRIAAAQFENRNGDKAYNLQRIRELSKQAVEQGAEIVSFHECCIPAYTFVQSFSKEELADLSEPVPNGPSTQELMKISQEVGVPILAGLLELDQGEIYNTYICVDGTELVARYRKLHAFVNAHVASGNEYVVFDVRGCRCGILICYDNNIIENVRMTTMLGADIIFMPHVTCCLPSVMPGRGLVDPELWHNRDRDPVRLRQEFEGPKGKGWLMRWLPARAYDNGIYAIFTNPVGMDDDEVKPGLSMILDPYGEIIAECTKLGDDVVVALCTAEKIPPSSGRRYIRARRPDLYGKLVEAPKEPPVTQPGWELKTSG</sequence>
<dbReference type="InterPro" id="IPR036526">
    <property type="entry name" value="C-N_Hydrolase_sf"/>
</dbReference>
<name>A0A517VVD4_9PLAN</name>
<reference evidence="3 4" key="1">
    <citation type="submission" date="2019-03" db="EMBL/GenBank/DDBJ databases">
        <title>Deep-cultivation of Planctomycetes and their phenomic and genomic characterization uncovers novel biology.</title>
        <authorList>
            <person name="Wiegand S."/>
            <person name="Jogler M."/>
            <person name="Boedeker C."/>
            <person name="Pinto D."/>
            <person name="Vollmers J."/>
            <person name="Rivas-Marin E."/>
            <person name="Kohn T."/>
            <person name="Peeters S.H."/>
            <person name="Heuer A."/>
            <person name="Rast P."/>
            <person name="Oberbeckmann S."/>
            <person name="Bunk B."/>
            <person name="Jeske O."/>
            <person name="Meyerdierks A."/>
            <person name="Storesund J.E."/>
            <person name="Kallscheuer N."/>
            <person name="Luecker S."/>
            <person name="Lage O.M."/>
            <person name="Pohl T."/>
            <person name="Merkel B.J."/>
            <person name="Hornburger P."/>
            <person name="Mueller R.-W."/>
            <person name="Bruemmer F."/>
            <person name="Labrenz M."/>
            <person name="Spormann A.M."/>
            <person name="Op den Camp H."/>
            <person name="Overmann J."/>
            <person name="Amann R."/>
            <person name="Jetten M.S.M."/>
            <person name="Mascher T."/>
            <person name="Medema M.H."/>
            <person name="Devos D.P."/>
            <person name="Kaster A.-K."/>
            <person name="Ovreas L."/>
            <person name="Rohde M."/>
            <person name="Galperin M.Y."/>
            <person name="Jogler C."/>
        </authorList>
    </citation>
    <scope>NUCLEOTIDE SEQUENCE [LARGE SCALE GENOMIC DNA]</scope>
    <source>
        <strain evidence="3 4">V144</strain>
    </source>
</reference>
<dbReference type="AlphaFoldDB" id="A0A517VVD4"/>
<proteinExistence type="predicted"/>
<dbReference type="CDD" id="cd07585">
    <property type="entry name" value="nitrilase_7"/>
    <property type="match status" value="1"/>
</dbReference>
<feature type="domain" description="CN hydrolase" evidence="2">
    <location>
        <begin position="4"/>
        <end position="280"/>
    </location>
</feature>
<dbReference type="KEGG" id="gaw:V144x_24210"/>
<evidence type="ECO:0000313" key="4">
    <source>
        <dbReference type="Proteomes" id="UP000318704"/>
    </source>
</evidence>
<dbReference type="InterPro" id="IPR050345">
    <property type="entry name" value="Aliph_Amidase/BUP"/>
</dbReference>
<evidence type="ECO:0000313" key="3">
    <source>
        <dbReference type="EMBL" id="QDT96950.1"/>
    </source>
</evidence>
<dbReference type="InterPro" id="IPR003010">
    <property type="entry name" value="C-N_Hydrolase"/>
</dbReference>
<dbReference type="EMBL" id="CP037920">
    <property type="protein sequence ID" value="QDT96950.1"/>
    <property type="molecule type" value="Genomic_DNA"/>
</dbReference>
<dbReference type="GO" id="GO:0016811">
    <property type="term" value="F:hydrolase activity, acting on carbon-nitrogen (but not peptide) bonds, in linear amides"/>
    <property type="evidence" value="ECO:0007669"/>
    <property type="project" value="TreeGrafter"/>
</dbReference>
<evidence type="ECO:0000259" key="2">
    <source>
        <dbReference type="PROSITE" id="PS50263"/>
    </source>
</evidence>
<dbReference type="Gene3D" id="3.60.110.10">
    <property type="entry name" value="Carbon-nitrogen hydrolase"/>
    <property type="match status" value="1"/>
</dbReference>
<dbReference type="Proteomes" id="UP000318704">
    <property type="component" value="Chromosome"/>
</dbReference>
<dbReference type="PANTHER" id="PTHR43674">
    <property type="entry name" value="NITRILASE C965.09-RELATED"/>
    <property type="match status" value="1"/>
</dbReference>
<dbReference type="EC" id="3.5.1.100" evidence="3"/>
<dbReference type="Pfam" id="PF00795">
    <property type="entry name" value="CN_hydrolase"/>
    <property type="match status" value="1"/>
</dbReference>
<protein>
    <submittedName>
        <fullName evidence="3">(R)-stereoselective amidase</fullName>
        <ecNumber evidence="3">3.5.1.100</ecNumber>
    </submittedName>
</protein>
<organism evidence="3 4">
    <name type="scientific">Gimesia aquarii</name>
    <dbReference type="NCBI Taxonomy" id="2527964"/>
    <lineage>
        <taxon>Bacteria</taxon>
        <taxon>Pseudomonadati</taxon>
        <taxon>Planctomycetota</taxon>
        <taxon>Planctomycetia</taxon>
        <taxon>Planctomycetales</taxon>
        <taxon>Planctomycetaceae</taxon>
        <taxon>Gimesia</taxon>
    </lineage>
</organism>
<dbReference type="RefSeq" id="WP_144985340.1">
    <property type="nucleotide sequence ID" value="NZ_CP037920.1"/>
</dbReference>
<accession>A0A517VVD4</accession>
<gene>
    <name evidence="3" type="primary">ramA_1</name>
    <name evidence="3" type="ORF">V144x_24210</name>
</gene>
<keyword evidence="1 3" id="KW-0378">Hydrolase</keyword>
<dbReference type="SUPFAM" id="SSF56317">
    <property type="entry name" value="Carbon-nitrogen hydrolase"/>
    <property type="match status" value="1"/>
</dbReference>